<dbReference type="InterPro" id="IPR049315">
    <property type="entry name" value="GDC-P_N"/>
</dbReference>
<sequence>MSFDTFADRHIGVSNPDELKAMLDTIGVGSVDELIAQVIPQSIRLKKPLDLPAGMSEYEFAAHIRALADRNHPLRSFIGMGYYPCAVPAAVARNVFENPAWYTSYTPYQAEISQGRLEALLNFQTAVLSLTGMEIANCSLLDEGTATAEAMLMMFALRSRDAVKEGRTQLFVDRNLFPQTLDLLLTRSEPFGIELIVDDYDCYEFSGKEFGAVVQYPAADGAVRDYAAFVEAAHAHDAKVTAVADLLSLALLKAPGEWGADICVGSAQRLGTPMGFGGPHAGYMATREAYKRQMPGRIIGVSVDRLGNRALRMALQMREQHIKRERATSNICTASALMASMVGFYCVYNGAEGLRRAAETAHTAACDTARALAALGYKLTNQHFFDTLDIEAEAAVIQSLALERGINFFYPSEERVRLSFDEVTTPDEVAEVVALFAEARGRKPKVARSHAPSTLPEALRRTSPILTEEVFRSHRSESALMRYIKRLEHRDISLADSMISLGSCTMKLNAAALMQPLSLAGFQNMHPFAPVEQAEGYMELIAALERDLATITGLAACSLQPNSGAAGEYAGLMVIRAYHQSKGQGYRNVILIPASAHGTNPASAAMAGMKIVTVACDAKGNIDVNDLKTKAEEHASELCGLMVTYPSTHGVFESRIREIVDAVHDAGGQVYMDGANMNAQVGLTNPGYIGADVCHLNLHKTFAMPHGGGGPGVGPICVAAHLRPFLPSHPIAATGGDEGITAVASAPWGSALLLPITYGYIKMLGGDGLRRATEMAIVNANYMSSALAAEYRTYYSGETGRVGHEMILDLTNFKHDYGIDCGDIAHRLMDYGFHAPTLSFPVHETLMVEPTESEPKAEMDRFMEALVHIKRECEAAAGQEDNVVRNAPHTAVEIAGEWSHPYSRREAAFPLGWIAEAKFWPYVSKIDNGYGDRNLVCRCTE</sequence>
<evidence type="ECO:0000256" key="1">
    <source>
        <dbReference type="ARBA" id="ARBA00001933"/>
    </source>
</evidence>
<dbReference type="CDD" id="cd00613">
    <property type="entry name" value="GDC-P"/>
    <property type="match status" value="1"/>
</dbReference>
<comment type="subunit">
    <text evidence="4">The glycine cleavage system is composed of four proteins: P, T, L and H.</text>
</comment>
<gene>
    <name evidence="10" type="primary">gcvP</name>
    <name evidence="10" type="ORF">A5CBH24_15470</name>
</gene>
<dbReference type="Pfam" id="PF21478">
    <property type="entry name" value="GcvP2_C"/>
    <property type="match status" value="1"/>
</dbReference>
<dbReference type="GeneID" id="78342270"/>
<keyword evidence="11" id="KW-1185">Reference proteome</keyword>
<comment type="similarity">
    <text evidence="3">Belongs to the GcvP family.</text>
</comment>
<dbReference type="AlphaFoldDB" id="A0A4Y1WUW6"/>
<proteinExistence type="inferred from homology"/>
<dbReference type="GO" id="GO:0019464">
    <property type="term" value="P:glycine decarboxylation via glycine cleavage system"/>
    <property type="evidence" value="ECO:0007669"/>
    <property type="project" value="TreeGrafter"/>
</dbReference>
<name>A0A4Y1WUW6_9BACT</name>
<dbReference type="InterPro" id="IPR003437">
    <property type="entry name" value="GcvP"/>
</dbReference>
<keyword evidence="7" id="KW-0560">Oxidoreductase</keyword>
<keyword evidence="6 9" id="KW-0663">Pyridoxal phosphate</keyword>
<protein>
    <recommendedName>
        <fullName evidence="5">glycine dehydrogenase (aminomethyl-transferring)</fullName>
        <ecNumber evidence="5">1.4.4.2</ecNumber>
    </recommendedName>
</protein>
<dbReference type="InterPro" id="IPR015424">
    <property type="entry name" value="PyrdxlP-dep_Trfase"/>
</dbReference>
<dbReference type="InterPro" id="IPR015421">
    <property type="entry name" value="PyrdxlP-dep_Trfase_major"/>
</dbReference>
<dbReference type="RefSeq" id="WP_141412735.1">
    <property type="nucleotide sequence ID" value="NZ_AP019735.1"/>
</dbReference>
<dbReference type="GO" id="GO:0030170">
    <property type="term" value="F:pyridoxal phosphate binding"/>
    <property type="evidence" value="ECO:0007669"/>
    <property type="project" value="TreeGrafter"/>
</dbReference>
<dbReference type="InterPro" id="IPR015422">
    <property type="entry name" value="PyrdxlP-dep_Trfase_small"/>
</dbReference>
<dbReference type="EC" id="1.4.4.2" evidence="5"/>
<evidence type="ECO:0000256" key="5">
    <source>
        <dbReference type="ARBA" id="ARBA00012134"/>
    </source>
</evidence>
<organism evidence="10 11">
    <name type="scientific">Alistipes communis</name>
    <dbReference type="NCBI Taxonomy" id="2585118"/>
    <lineage>
        <taxon>Bacteria</taxon>
        <taxon>Pseudomonadati</taxon>
        <taxon>Bacteroidota</taxon>
        <taxon>Bacteroidia</taxon>
        <taxon>Bacteroidales</taxon>
        <taxon>Rikenellaceae</taxon>
        <taxon>Alistipes</taxon>
    </lineage>
</organism>
<feature type="modified residue" description="N6-(pyridoxal phosphate)lysine" evidence="9">
    <location>
        <position position="700"/>
    </location>
</feature>
<reference evidence="11" key="1">
    <citation type="submission" date="2019-06" db="EMBL/GenBank/DDBJ databases">
        <title>Alistipes onderdonkii subsp. vulgaris subsp. nov., Alistipes dispar sp. nov. and Alistipes communis sp. nov., isolated from human faeces, and creation of Alistipes onderdonkii subsp. onderdonkii subsp. nov.</title>
        <authorList>
            <person name="Sakamoto M."/>
            <person name="Ikeyama N."/>
            <person name="Ogata Y."/>
            <person name="Suda W."/>
            <person name="Iino T."/>
            <person name="Hattori M."/>
            <person name="Ohkuma M."/>
        </authorList>
    </citation>
    <scope>NUCLEOTIDE SEQUENCE [LARGE SCALE GENOMIC DNA]</scope>
    <source>
        <strain evidence="11">5CBH24</strain>
    </source>
</reference>
<evidence type="ECO:0000256" key="7">
    <source>
        <dbReference type="ARBA" id="ARBA00023002"/>
    </source>
</evidence>
<comment type="catalytic activity">
    <reaction evidence="8">
        <text>N(6)-[(R)-lipoyl]-L-lysyl-[glycine-cleavage complex H protein] + glycine + H(+) = N(6)-[(R)-S(8)-aminomethyldihydrolipoyl]-L-lysyl-[glycine-cleavage complex H protein] + CO2</text>
        <dbReference type="Rhea" id="RHEA:24304"/>
        <dbReference type="Rhea" id="RHEA-COMP:10494"/>
        <dbReference type="Rhea" id="RHEA-COMP:10495"/>
        <dbReference type="ChEBI" id="CHEBI:15378"/>
        <dbReference type="ChEBI" id="CHEBI:16526"/>
        <dbReference type="ChEBI" id="CHEBI:57305"/>
        <dbReference type="ChEBI" id="CHEBI:83099"/>
        <dbReference type="ChEBI" id="CHEBI:83143"/>
        <dbReference type="EC" id="1.4.4.2"/>
    </reaction>
</comment>
<evidence type="ECO:0000256" key="9">
    <source>
        <dbReference type="PIRSR" id="PIRSR603437-50"/>
    </source>
</evidence>
<dbReference type="EMBL" id="AP019735">
    <property type="protein sequence ID" value="BBL04234.1"/>
    <property type="molecule type" value="Genomic_DNA"/>
</dbReference>
<dbReference type="Pfam" id="PF02347">
    <property type="entry name" value="GDC-P"/>
    <property type="match status" value="2"/>
</dbReference>
<dbReference type="Gene3D" id="3.90.1150.10">
    <property type="entry name" value="Aspartate Aminotransferase, domain 1"/>
    <property type="match status" value="2"/>
</dbReference>
<accession>A0A4Y1WUW6</accession>
<dbReference type="SUPFAM" id="SSF53383">
    <property type="entry name" value="PLP-dependent transferases"/>
    <property type="match status" value="2"/>
</dbReference>
<evidence type="ECO:0000256" key="8">
    <source>
        <dbReference type="ARBA" id="ARBA00049026"/>
    </source>
</evidence>
<dbReference type="KEGG" id="acou:A5CBH24_15470"/>
<dbReference type="GO" id="GO:0016594">
    <property type="term" value="F:glycine binding"/>
    <property type="evidence" value="ECO:0007669"/>
    <property type="project" value="TreeGrafter"/>
</dbReference>
<comment type="cofactor">
    <cofactor evidence="1 9">
        <name>pyridoxal 5'-phosphate</name>
        <dbReference type="ChEBI" id="CHEBI:597326"/>
    </cofactor>
</comment>
<dbReference type="Gene3D" id="3.40.640.10">
    <property type="entry name" value="Type I PLP-dependent aspartate aminotransferase-like (Major domain)"/>
    <property type="match status" value="2"/>
</dbReference>
<dbReference type="GO" id="GO:0005960">
    <property type="term" value="C:glycine cleavage complex"/>
    <property type="evidence" value="ECO:0007669"/>
    <property type="project" value="TreeGrafter"/>
</dbReference>
<accession>A0A4Y1XNH3</accession>
<evidence type="ECO:0000313" key="11">
    <source>
        <dbReference type="Proteomes" id="UP000318946"/>
    </source>
</evidence>
<evidence type="ECO:0000313" key="10">
    <source>
        <dbReference type="EMBL" id="BBL04234.1"/>
    </source>
</evidence>
<dbReference type="GO" id="GO:0004375">
    <property type="term" value="F:glycine dehydrogenase (decarboxylating) activity"/>
    <property type="evidence" value="ECO:0007669"/>
    <property type="project" value="UniProtKB-EC"/>
</dbReference>
<evidence type="ECO:0000256" key="6">
    <source>
        <dbReference type="ARBA" id="ARBA00022898"/>
    </source>
</evidence>
<evidence type="ECO:0000256" key="2">
    <source>
        <dbReference type="ARBA" id="ARBA00003788"/>
    </source>
</evidence>
<dbReference type="Proteomes" id="UP000318946">
    <property type="component" value="Chromosome"/>
</dbReference>
<dbReference type="InterPro" id="IPR020581">
    <property type="entry name" value="GDC_P"/>
</dbReference>
<dbReference type="NCBIfam" id="NF003346">
    <property type="entry name" value="PRK04366.1"/>
    <property type="match status" value="1"/>
</dbReference>
<dbReference type="InterPro" id="IPR049316">
    <property type="entry name" value="GDC-P_C"/>
</dbReference>
<dbReference type="PANTHER" id="PTHR11773">
    <property type="entry name" value="GLYCINE DEHYDROGENASE, DECARBOXYLATING"/>
    <property type="match status" value="1"/>
</dbReference>
<comment type="function">
    <text evidence="2">The glycine cleavage system catalyzes the degradation of glycine. The P protein binds the alpha-amino group of glycine through its pyridoxal phosphate cofactor; CO(2) is released and the remaining methylamine moiety is then transferred to the lipoamide cofactor of the H protein.</text>
</comment>
<dbReference type="FunFam" id="3.40.640.10:FF:000007">
    <property type="entry name" value="glycine dehydrogenase (Decarboxylating), mitochondrial"/>
    <property type="match status" value="1"/>
</dbReference>
<dbReference type="OrthoDB" id="9801272at2"/>
<dbReference type="PANTHER" id="PTHR11773:SF1">
    <property type="entry name" value="GLYCINE DEHYDROGENASE (DECARBOXYLATING), MITOCHONDRIAL"/>
    <property type="match status" value="1"/>
</dbReference>
<evidence type="ECO:0000256" key="3">
    <source>
        <dbReference type="ARBA" id="ARBA00010756"/>
    </source>
</evidence>
<dbReference type="NCBIfam" id="TIGR00461">
    <property type="entry name" value="gcvP"/>
    <property type="match status" value="1"/>
</dbReference>
<dbReference type="GO" id="GO:0005829">
    <property type="term" value="C:cytosol"/>
    <property type="evidence" value="ECO:0007669"/>
    <property type="project" value="TreeGrafter"/>
</dbReference>
<evidence type="ECO:0000256" key="4">
    <source>
        <dbReference type="ARBA" id="ARBA00011690"/>
    </source>
</evidence>